<dbReference type="GO" id="GO:0042262">
    <property type="term" value="P:DNA protection"/>
    <property type="evidence" value="ECO:0007669"/>
    <property type="project" value="TreeGrafter"/>
</dbReference>
<keyword evidence="9" id="KW-1185">Reference proteome</keyword>
<evidence type="ECO:0000256" key="4">
    <source>
        <dbReference type="ARBA" id="ARBA00022801"/>
    </source>
</evidence>
<evidence type="ECO:0000256" key="6">
    <source>
        <dbReference type="RuleBase" id="RU003476"/>
    </source>
</evidence>
<dbReference type="PRINTS" id="PR00502">
    <property type="entry name" value="NUDIXFAMILY"/>
</dbReference>
<evidence type="ECO:0000259" key="7">
    <source>
        <dbReference type="PROSITE" id="PS51462"/>
    </source>
</evidence>
<dbReference type="InterPro" id="IPR015797">
    <property type="entry name" value="NUDIX_hydrolase-like_dom_sf"/>
</dbReference>
<dbReference type="GO" id="GO:0046872">
    <property type="term" value="F:metal ion binding"/>
    <property type="evidence" value="ECO:0007669"/>
    <property type="project" value="UniProtKB-KW"/>
</dbReference>
<dbReference type="InterPro" id="IPR000086">
    <property type="entry name" value="NUDIX_hydrolase_dom"/>
</dbReference>
<evidence type="ECO:0000256" key="5">
    <source>
        <dbReference type="ARBA" id="ARBA00022842"/>
    </source>
</evidence>
<dbReference type="PANTHER" id="PTHR43758:SF2">
    <property type="entry name" value="OXIDIZED PURINE NUCLEOSIDE TRIPHOSPHATE HYDROLASE"/>
    <property type="match status" value="1"/>
</dbReference>
<gene>
    <name evidence="8" type="ORF">BBI01_12685</name>
</gene>
<dbReference type="InterPro" id="IPR020084">
    <property type="entry name" value="NUDIX_hydrolase_CS"/>
</dbReference>
<proteinExistence type="inferred from homology"/>
<comment type="caution">
    <text evidence="8">The sequence shown here is derived from an EMBL/GenBank/DDBJ whole genome shotgun (WGS) entry which is preliminary data.</text>
</comment>
<dbReference type="EMBL" id="MAYH01000034">
    <property type="protein sequence ID" value="OCA70791.1"/>
    <property type="molecule type" value="Genomic_DNA"/>
</dbReference>
<accession>A0A1B8ZGS9</accession>
<keyword evidence="4 6" id="KW-0378">Hydrolase</keyword>
<dbReference type="AlphaFoldDB" id="A0A1B8ZGS9"/>
<protein>
    <submittedName>
        <fullName evidence="8">DNA mismatch repair protein MutT</fullName>
    </submittedName>
</protein>
<dbReference type="Gene3D" id="3.90.79.10">
    <property type="entry name" value="Nucleoside Triphosphate Pyrophosphohydrolase"/>
    <property type="match status" value="1"/>
</dbReference>
<evidence type="ECO:0000313" key="9">
    <source>
        <dbReference type="Proteomes" id="UP000092651"/>
    </source>
</evidence>
<dbReference type="RefSeq" id="WP_065395198.1">
    <property type="nucleotide sequence ID" value="NZ_JBOFOB010000196.1"/>
</dbReference>
<reference evidence="8 9" key="1">
    <citation type="submission" date="2016-07" db="EMBL/GenBank/DDBJ databases">
        <authorList>
            <person name="Jeong J.-J."/>
            <person name="Kim D.W."/>
            <person name="Sang M.K."/>
            <person name="Choi I.-G."/>
            <person name="Kim K.D."/>
        </authorList>
    </citation>
    <scope>NUCLEOTIDE SEQUENCE [LARGE SCALE GENOMIC DNA]</scope>
    <source>
        <strain evidence="8 9">UTM-3</strain>
    </source>
</reference>
<dbReference type="SUPFAM" id="SSF55811">
    <property type="entry name" value="Nudix"/>
    <property type="match status" value="1"/>
</dbReference>
<dbReference type="PROSITE" id="PS51462">
    <property type="entry name" value="NUDIX"/>
    <property type="match status" value="1"/>
</dbReference>
<dbReference type="OrthoDB" id="3532303at2"/>
<keyword evidence="3" id="KW-0479">Metal-binding</keyword>
<evidence type="ECO:0000256" key="3">
    <source>
        <dbReference type="ARBA" id="ARBA00022723"/>
    </source>
</evidence>
<dbReference type="Pfam" id="PF00293">
    <property type="entry name" value="NUDIX"/>
    <property type="match status" value="1"/>
</dbReference>
<feature type="domain" description="Nudix hydrolase" evidence="7">
    <location>
        <begin position="1"/>
        <end position="133"/>
    </location>
</feature>
<evidence type="ECO:0000256" key="1">
    <source>
        <dbReference type="ARBA" id="ARBA00001946"/>
    </source>
</evidence>
<comment type="cofactor">
    <cofactor evidence="1">
        <name>Mg(2+)</name>
        <dbReference type="ChEBI" id="CHEBI:18420"/>
    </cofactor>
</comment>
<dbReference type="Proteomes" id="UP000092651">
    <property type="component" value="Unassembled WGS sequence"/>
</dbReference>
<dbReference type="InterPro" id="IPR020476">
    <property type="entry name" value="Nudix_hydrolase"/>
</dbReference>
<organism evidence="8 9">
    <name type="scientific">Chryseobacterium artocarpi</name>
    <dbReference type="NCBI Taxonomy" id="1414727"/>
    <lineage>
        <taxon>Bacteria</taxon>
        <taxon>Pseudomonadati</taxon>
        <taxon>Bacteroidota</taxon>
        <taxon>Flavobacteriia</taxon>
        <taxon>Flavobacteriales</taxon>
        <taxon>Weeksellaceae</taxon>
        <taxon>Chryseobacterium group</taxon>
        <taxon>Chryseobacterium</taxon>
    </lineage>
</organism>
<keyword evidence="5" id="KW-0460">Magnesium</keyword>
<comment type="similarity">
    <text evidence="2 6">Belongs to the Nudix hydrolase family.</text>
</comment>
<name>A0A1B8ZGS9_9FLAO</name>
<dbReference type="PANTHER" id="PTHR43758">
    <property type="entry name" value="7,8-DIHYDRO-8-OXOGUANINE TRIPHOSPHATASE"/>
    <property type="match status" value="1"/>
</dbReference>
<evidence type="ECO:0000313" key="8">
    <source>
        <dbReference type="EMBL" id="OCA70791.1"/>
    </source>
</evidence>
<evidence type="ECO:0000256" key="2">
    <source>
        <dbReference type="ARBA" id="ARBA00005582"/>
    </source>
</evidence>
<dbReference type="GO" id="GO:0005737">
    <property type="term" value="C:cytoplasm"/>
    <property type="evidence" value="ECO:0007669"/>
    <property type="project" value="TreeGrafter"/>
</dbReference>
<dbReference type="GO" id="GO:0008413">
    <property type="term" value="F:8-oxo-7,8-dihydroguanosine triphosphate pyrophosphatase activity"/>
    <property type="evidence" value="ECO:0007669"/>
    <property type="project" value="TreeGrafter"/>
</dbReference>
<dbReference type="PROSITE" id="PS00893">
    <property type="entry name" value="NUDIX_BOX"/>
    <property type="match status" value="1"/>
</dbReference>
<sequence>MHNKTIIDKLAWIELKDKSILSTKSYGKEKYYIPGGKREAGETDEQALVREIWEELNVTIDGKTLHYIGTFEAQAHGHAEGIIVKMTCYSGEYSGELKASSEIEEMKWLNYSDKDKVSEVDKIIFDSLHQNNLLD</sequence>
<dbReference type="CDD" id="cd04690">
    <property type="entry name" value="NUDIX_Hydrolase"/>
    <property type="match status" value="1"/>
</dbReference>